<evidence type="ECO:0000313" key="2">
    <source>
        <dbReference type="Proteomes" id="UP000647241"/>
    </source>
</evidence>
<comment type="caution">
    <text evidence="1">The sequence shown here is derived from an EMBL/GenBank/DDBJ whole genome shotgun (WGS) entry which is preliminary data.</text>
</comment>
<reference evidence="1" key="1">
    <citation type="journal article" date="2014" name="Int. J. Syst. Evol. Microbiol.">
        <title>Complete genome sequence of Corynebacterium casei LMG S-19264T (=DSM 44701T), isolated from a smear-ripened cheese.</title>
        <authorList>
            <consortium name="US DOE Joint Genome Institute (JGI-PGF)"/>
            <person name="Walter F."/>
            <person name="Albersmeier A."/>
            <person name="Kalinowski J."/>
            <person name="Ruckert C."/>
        </authorList>
    </citation>
    <scope>NUCLEOTIDE SEQUENCE</scope>
    <source>
        <strain evidence="1">CGMCC 1.12997</strain>
    </source>
</reference>
<gene>
    <name evidence="1" type="ORF">GCM10011585_02770</name>
</gene>
<protein>
    <submittedName>
        <fullName evidence="1">Uncharacterized protein</fullName>
    </submittedName>
</protein>
<keyword evidence="2" id="KW-1185">Reference proteome</keyword>
<dbReference type="Proteomes" id="UP000647241">
    <property type="component" value="Unassembled WGS sequence"/>
</dbReference>
<name>A0A917H158_9BACT</name>
<sequence length="266" mass="29626">MLLLFNRIRALFPSAQPATRPLWSEIFSRDQDTFIVPADSGLGILQNLSKQPATLADYVSGKYLSEVNIKGIDLANVEDLRTQKYSSIADIDIITKLSRLPEVVPDRFVVRFARDLRMDDLRDGNAILLGAIHTDPWIYLLQKQLNFQFVCESNVNHCSILNSHPAKGERSVYENESQQLSHQTFGVVAFIPNLNRTGRILLIEGLNMAATQAAADTILDEASMRPIIQRATLPNGTVGPFEILIETTSLDAAPLPSRIIATRFSH</sequence>
<accession>A0A917H158</accession>
<evidence type="ECO:0000313" key="1">
    <source>
        <dbReference type="EMBL" id="GGG64635.1"/>
    </source>
</evidence>
<dbReference type="AlphaFoldDB" id="A0A917H158"/>
<proteinExistence type="predicted"/>
<reference evidence="1" key="2">
    <citation type="submission" date="2020-09" db="EMBL/GenBank/DDBJ databases">
        <authorList>
            <person name="Sun Q."/>
            <person name="Zhou Y."/>
        </authorList>
    </citation>
    <scope>NUCLEOTIDE SEQUENCE</scope>
    <source>
        <strain evidence="1">CGMCC 1.12997</strain>
    </source>
</reference>
<dbReference type="EMBL" id="BMGT01000001">
    <property type="protein sequence ID" value="GGG64635.1"/>
    <property type="molecule type" value="Genomic_DNA"/>
</dbReference>
<organism evidence="1 2">
    <name type="scientific">Edaphobacter dinghuensis</name>
    <dbReference type="NCBI Taxonomy" id="1560005"/>
    <lineage>
        <taxon>Bacteria</taxon>
        <taxon>Pseudomonadati</taxon>
        <taxon>Acidobacteriota</taxon>
        <taxon>Terriglobia</taxon>
        <taxon>Terriglobales</taxon>
        <taxon>Acidobacteriaceae</taxon>
        <taxon>Edaphobacter</taxon>
    </lineage>
</organism>